<dbReference type="Gene3D" id="3.30.160.20">
    <property type="match status" value="1"/>
</dbReference>
<dbReference type="InterPro" id="IPR052405">
    <property type="entry name" value="Mito_Transl_Release_Factor"/>
</dbReference>
<evidence type="ECO:0000313" key="9">
    <source>
        <dbReference type="Proteomes" id="UP001107558"/>
    </source>
</evidence>
<feature type="domain" description="Complex 1 LYR protein" evidence="7">
    <location>
        <begin position="5"/>
        <end position="55"/>
    </location>
</feature>
<evidence type="ECO:0000256" key="3">
    <source>
        <dbReference type="ARBA" id="ARBA00022946"/>
    </source>
</evidence>
<evidence type="ECO:0000256" key="1">
    <source>
        <dbReference type="ARBA" id="ARBA00004173"/>
    </source>
</evidence>
<dbReference type="PANTHER" id="PTHR46203:SF1">
    <property type="entry name" value="MITOCHONDRIAL TRANSLATION RELEASE FACTOR IN RESCUE"/>
    <property type="match status" value="1"/>
</dbReference>
<dbReference type="AlphaFoldDB" id="A0A9J6CB49"/>
<keyword evidence="3" id="KW-0809">Transit peptide</keyword>
<evidence type="ECO:0000256" key="4">
    <source>
        <dbReference type="ARBA" id="ARBA00023128"/>
    </source>
</evidence>
<evidence type="ECO:0000313" key="8">
    <source>
        <dbReference type="EMBL" id="KAG5679290.1"/>
    </source>
</evidence>
<dbReference type="GO" id="GO:0005739">
    <property type="term" value="C:mitochondrion"/>
    <property type="evidence" value="ECO:0007669"/>
    <property type="project" value="UniProtKB-SubCell"/>
</dbReference>
<feature type="coiled-coil region" evidence="5">
    <location>
        <begin position="140"/>
        <end position="189"/>
    </location>
</feature>
<name>A0A9J6CB49_POLVA</name>
<dbReference type="InterPro" id="IPR045853">
    <property type="entry name" value="Pep_chain_release_fac_I_sf"/>
</dbReference>
<dbReference type="Pfam" id="PF05347">
    <property type="entry name" value="Complex1_LYR"/>
    <property type="match status" value="1"/>
</dbReference>
<reference evidence="8" key="1">
    <citation type="submission" date="2021-03" db="EMBL/GenBank/DDBJ databases">
        <title>Chromosome level genome of the anhydrobiotic midge Polypedilum vanderplanki.</title>
        <authorList>
            <person name="Yoshida Y."/>
            <person name="Kikawada T."/>
            <person name="Gusev O."/>
        </authorList>
    </citation>
    <scope>NUCLEOTIDE SEQUENCE</scope>
    <source>
        <strain evidence="8">NIAS01</strain>
        <tissue evidence="8">Whole body or cell culture</tissue>
    </source>
</reference>
<comment type="similarity">
    <text evidence="2">Belongs to the prokaryotic/mitochondrial release factor family.</text>
</comment>
<dbReference type="SUPFAM" id="SSF75620">
    <property type="entry name" value="Release factor"/>
    <property type="match status" value="1"/>
</dbReference>
<accession>A0A9J6CB49</accession>
<evidence type="ECO:0008006" key="10">
    <source>
        <dbReference type="Google" id="ProtNLM"/>
    </source>
</evidence>
<keyword evidence="5" id="KW-0175">Coiled coil</keyword>
<dbReference type="InterPro" id="IPR008011">
    <property type="entry name" value="Complex1_LYR_dom"/>
</dbReference>
<sequence>MVHRQSVLALYKELLKYGKTLKHTDKDYYMKRVREEFVKNKDLPEDKIPYSIKQGRVFLMSRNVFIKKSKLDFSRVPTLNEKDLEESFMRGDGPGGQAVQKTANCVQLRHLPTNIVVKYHGTRILSRNREEARKILINKLDEYYNKEMSVENQKKRLEKEKSLKRQSKNDKLRKLKIEFKKSLEEIKEEVK</sequence>
<dbReference type="InterPro" id="IPR000352">
    <property type="entry name" value="Pep_chain_release_fac_I"/>
</dbReference>
<dbReference type="Pfam" id="PF00472">
    <property type="entry name" value="RF-1"/>
    <property type="match status" value="1"/>
</dbReference>
<evidence type="ECO:0000259" key="6">
    <source>
        <dbReference type="Pfam" id="PF00472"/>
    </source>
</evidence>
<dbReference type="Proteomes" id="UP001107558">
    <property type="component" value="Chromosome 2"/>
</dbReference>
<dbReference type="OrthoDB" id="277888at2759"/>
<dbReference type="EMBL" id="JADBJN010000002">
    <property type="protein sequence ID" value="KAG5679290.1"/>
    <property type="molecule type" value="Genomic_DNA"/>
</dbReference>
<proteinExistence type="inferred from homology"/>
<dbReference type="PANTHER" id="PTHR46203">
    <property type="entry name" value="PROBABLE PEPTIDE CHAIN RELEASE FACTOR C12ORF65"/>
    <property type="match status" value="1"/>
</dbReference>
<dbReference type="GO" id="GO:0003747">
    <property type="term" value="F:translation release factor activity"/>
    <property type="evidence" value="ECO:0007669"/>
    <property type="project" value="InterPro"/>
</dbReference>
<evidence type="ECO:0000256" key="2">
    <source>
        <dbReference type="ARBA" id="ARBA00010835"/>
    </source>
</evidence>
<comment type="caution">
    <text evidence="8">The sequence shown here is derived from an EMBL/GenBank/DDBJ whole genome shotgun (WGS) entry which is preliminary data.</text>
</comment>
<gene>
    <name evidence="8" type="ORF">PVAND_008868</name>
</gene>
<evidence type="ECO:0000256" key="5">
    <source>
        <dbReference type="SAM" id="Coils"/>
    </source>
</evidence>
<keyword evidence="4" id="KW-0496">Mitochondrion</keyword>
<feature type="domain" description="Prokaryotic-type class I peptide chain release factors" evidence="6">
    <location>
        <begin position="78"/>
        <end position="175"/>
    </location>
</feature>
<evidence type="ECO:0000259" key="7">
    <source>
        <dbReference type="Pfam" id="PF05347"/>
    </source>
</evidence>
<organism evidence="8 9">
    <name type="scientific">Polypedilum vanderplanki</name>
    <name type="common">Sleeping chironomid midge</name>
    <dbReference type="NCBI Taxonomy" id="319348"/>
    <lineage>
        <taxon>Eukaryota</taxon>
        <taxon>Metazoa</taxon>
        <taxon>Ecdysozoa</taxon>
        <taxon>Arthropoda</taxon>
        <taxon>Hexapoda</taxon>
        <taxon>Insecta</taxon>
        <taxon>Pterygota</taxon>
        <taxon>Neoptera</taxon>
        <taxon>Endopterygota</taxon>
        <taxon>Diptera</taxon>
        <taxon>Nematocera</taxon>
        <taxon>Chironomoidea</taxon>
        <taxon>Chironomidae</taxon>
        <taxon>Chironominae</taxon>
        <taxon>Polypedilum</taxon>
        <taxon>Polypedilum</taxon>
    </lineage>
</organism>
<keyword evidence="9" id="KW-1185">Reference proteome</keyword>
<protein>
    <recommendedName>
        <fullName evidence="10">Prokaryotic-type class I peptide chain release factors domain-containing protein</fullName>
    </recommendedName>
</protein>
<comment type="subcellular location">
    <subcellularLocation>
        <location evidence="1">Mitochondrion</location>
    </subcellularLocation>
</comment>